<dbReference type="PATRIC" id="fig|477641.3.peg.1291"/>
<reference evidence="10 11" key="1">
    <citation type="journal article" date="2012" name="J. Bacteriol.">
        <title>Genome Sequence of Radiation-Resistant Modestobacter marinus Strain BC501, a Representative Actinobacterium That Thrives on Calcareous Stone Surfaces.</title>
        <authorList>
            <person name="Normand P."/>
            <person name="Gury J."/>
            <person name="Pujic P."/>
            <person name="Chouaia B."/>
            <person name="Crotti E."/>
            <person name="Brusetti L."/>
            <person name="Daffonchio D."/>
            <person name="Vacherie B."/>
            <person name="Barbe V."/>
            <person name="Medigue C."/>
            <person name="Calteau A."/>
            <person name="Ghodhbane-Gtari F."/>
            <person name="Essoussi I."/>
            <person name="Nouioui I."/>
            <person name="Abbassi-Ghozzi I."/>
            <person name="Gtari M."/>
        </authorList>
    </citation>
    <scope>NUCLEOTIDE SEQUENCE [LARGE SCALE GENOMIC DNA]</scope>
    <source>
        <strain evidence="11">BC 501</strain>
    </source>
</reference>
<evidence type="ECO:0000256" key="2">
    <source>
        <dbReference type="ARBA" id="ARBA00008056"/>
    </source>
</evidence>
<dbReference type="InterPro" id="IPR005123">
    <property type="entry name" value="Oxoglu/Fe-dep_dioxygenase_dom"/>
</dbReference>
<evidence type="ECO:0000313" key="10">
    <source>
        <dbReference type="EMBL" id="CCH86813.1"/>
    </source>
</evidence>
<keyword evidence="5 7" id="KW-0408">Iron</keyword>
<keyword evidence="3 7" id="KW-0479">Metal-binding</keyword>
<evidence type="ECO:0000313" key="11">
    <source>
        <dbReference type="Proteomes" id="UP000006461"/>
    </source>
</evidence>
<comment type="similarity">
    <text evidence="2 7">Belongs to the iron/ascorbate-dependent oxidoreductase family.</text>
</comment>
<dbReference type="PANTHER" id="PTHR10209">
    <property type="entry name" value="OXIDOREDUCTASE, 2OG-FE II OXYGENASE FAMILY PROTEIN"/>
    <property type="match status" value="1"/>
</dbReference>
<dbReference type="SUPFAM" id="SSF51197">
    <property type="entry name" value="Clavaminate synthase-like"/>
    <property type="match status" value="1"/>
</dbReference>
<feature type="region of interest" description="Disordered" evidence="8">
    <location>
        <begin position="181"/>
        <end position="209"/>
    </location>
</feature>
<dbReference type="Gene3D" id="2.60.120.330">
    <property type="entry name" value="B-lactam Antibiotic, Isopenicillin N Synthase, Chain"/>
    <property type="match status" value="1"/>
</dbReference>
<dbReference type="Pfam" id="PF03171">
    <property type="entry name" value="2OG-FeII_Oxy"/>
    <property type="match status" value="1"/>
</dbReference>
<dbReference type="GO" id="GO:0016491">
    <property type="term" value="F:oxidoreductase activity"/>
    <property type="evidence" value="ECO:0007669"/>
    <property type="project" value="UniProtKB-KW"/>
</dbReference>
<gene>
    <name evidence="10" type="ordered locus">MODMU_1364</name>
</gene>
<keyword evidence="11" id="KW-1185">Reference proteome</keyword>
<dbReference type="GO" id="GO:0046872">
    <property type="term" value="F:metal ion binding"/>
    <property type="evidence" value="ECO:0007669"/>
    <property type="project" value="UniProtKB-KW"/>
</dbReference>
<sequence>MTGTVEEEWYAPNSWPAEVPGLRPAATAFSAACAGVAEDLLRVAALALDLADDFFVSRCTGDTWTVELDRFPARQEVGTVLPGQLRAGPHTDAGTLALVDREPGSGGLQVRALDGCWVDAPFVPGALTVNAGDLLARWTGDRWRSTPHRVLPPPVELPGEELLDLAFRAEADPGTVVERLPTPAAGPTRYEPVTAGRFRRSRSGSVSVG</sequence>
<dbReference type="EMBL" id="FO203431">
    <property type="protein sequence ID" value="CCH86813.1"/>
    <property type="molecule type" value="Genomic_DNA"/>
</dbReference>
<dbReference type="AlphaFoldDB" id="I4ETV0"/>
<evidence type="ECO:0000259" key="9">
    <source>
        <dbReference type="PROSITE" id="PS51471"/>
    </source>
</evidence>
<dbReference type="GO" id="GO:0017000">
    <property type="term" value="P:antibiotic biosynthetic process"/>
    <property type="evidence" value="ECO:0007669"/>
    <property type="project" value="UniProtKB-KW"/>
</dbReference>
<dbReference type="STRING" id="477641.MODMU_1364"/>
<dbReference type="PANTHER" id="PTHR10209:SF881">
    <property type="entry name" value="FI07970P-RELATED"/>
    <property type="match status" value="1"/>
</dbReference>
<dbReference type="InterPro" id="IPR027443">
    <property type="entry name" value="IPNS-like_sf"/>
</dbReference>
<proteinExistence type="inferred from homology"/>
<organism evidence="10 11">
    <name type="scientific">Modestobacter italicus (strain DSM 44449 / CECT 9708 / BC 501)</name>
    <dbReference type="NCBI Taxonomy" id="2732864"/>
    <lineage>
        <taxon>Bacteria</taxon>
        <taxon>Bacillati</taxon>
        <taxon>Actinomycetota</taxon>
        <taxon>Actinomycetes</taxon>
        <taxon>Geodermatophilales</taxon>
        <taxon>Geodermatophilaceae</taxon>
        <taxon>Modestobacter</taxon>
    </lineage>
</organism>
<feature type="domain" description="Fe2OG dioxygenase" evidence="9">
    <location>
        <begin position="62"/>
        <end position="192"/>
    </location>
</feature>
<evidence type="ECO:0000256" key="8">
    <source>
        <dbReference type="SAM" id="MobiDB-lite"/>
    </source>
</evidence>
<protein>
    <submittedName>
        <fullName evidence="10">Oxidoreductase</fullName>
    </submittedName>
</protein>
<dbReference type="HOGENOM" id="CLU_010119_6_3_11"/>
<name>I4ETV0_MODI5</name>
<dbReference type="eggNOG" id="COG3491">
    <property type="taxonomic scope" value="Bacteria"/>
</dbReference>
<dbReference type="InterPro" id="IPR044861">
    <property type="entry name" value="IPNS-like_FE2OG_OXY"/>
</dbReference>
<keyword evidence="4 7" id="KW-0560">Oxidoreductase</keyword>
<comment type="pathway">
    <text evidence="1">Antibiotic biosynthesis.</text>
</comment>
<accession>I4ETV0</accession>
<evidence type="ECO:0000256" key="1">
    <source>
        <dbReference type="ARBA" id="ARBA00004792"/>
    </source>
</evidence>
<evidence type="ECO:0000256" key="3">
    <source>
        <dbReference type="ARBA" id="ARBA00022723"/>
    </source>
</evidence>
<evidence type="ECO:0000256" key="6">
    <source>
        <dbReference type="ARBA" id="ARBA00023194"/>
    </source>
</evidence>
<evidence type="ECO:0000256" key="5">
    <source>
        <dbReference type="ARBA" id="ARBA00023004"/>
    </source>
</evidence>
<dbReference type="KEGG" id="mmar:MODMU_1364"/>
<dbReference type="PROSITE" id="PS51471">
    <property type="entry name" value="FE2OG_OXY"/>
    <property type="match status" value="1"/>
</dbReference>
<keyword evidence="6" id="KW-0045">Antibiotic biosynthesis</keyword>
<evidence type="ECO:0000256" key="4">
    <source>
        <dbReference type="ARBA" id="ARBA00023002"/>
    </source>
</evidence>
<dbReference type="Proteomes" id="UP000006461">
    <property type="component" value="Chromosome"/>
</dbReference>
<evidence type="ECO:0000256" key="7">
    <source>
        <dbReference type="RuleBase" id="RU003682"/>
    </source>
</evidence>